<dbReference type="GO" id="GO:0046872">
    <property type="term" value="F:metal ion binding"/>
    <property type="evidence" value="ECO:0007669"/>
    <property type="project" value="UniProtKB-KW"/>
</dbReference>
<dbReference type="OrthoDB" id="9781930at2"/>
<keyword evidence="3 14" id="KW-0812">Transmembrane</keyword>
<dbReference type="EMBL" id="RQGF01000012">
    <property type="protein sequence ID" value="TGL63431.1"/>
    <property type="molecule type" value="Genomic_DNA"/>
</dbReference>
<keyword evidence="6" id="KW-0256">Endoplasmic reticulum</keyword>
<feature type="binding site" evidence="12">
    <location>
        <position position="279"/>
    </location>
    <ligand>
        <name>Zn(2+)</name>
        <dbReference type="ChEBI" id="CHEBI:29105"/>
        <note>catalytic</note>
    </ligand>
</feature>
<dbReference type="InterPro" id="IPR027057">
    <property type="entry name" value="CAXX_Prtase_1"/>
</dbReference>
<evidence type="ECO:0000313" key="17">
    <source>
        <dbReference type="EMBL" id="TGL63431.1"/>
    </source>
</evidence>
<comment type="similarity">
    <text evidence="13">Belongs to the peptidase M48 family.</text>
</comment>
<evidence type="ECO:0000256" key="8">
    <source>
        <dbReference type="ARBA" id="ARBA00022989"/>
    </source>
</evidence>
<evidence type="ECO:0000256" key="6">
    <source>
        <dbReference type="ARBA" id="ARBA00022824"/>
    </source>
</evidence>
<evidence type="ECO:0000256" key="3">
    <source>
        <dbReference type="ARBA" id="ARBA00022692"/>
    </source>
</evidence>
<dbReference type="Pfam" id="PF01435">
    <property type="entry name" value="Peptidase_M48"/>
    <property type="match status" value="1"/>
</dbReference>
<feature type="domain" description="CAAX prenyl protease 1 N-terminal" evidence="16">
    <location>
        <begin position="36"/>
        <end position="201"/>
    </location>
</feature>
<evidence type="ECO:0000259" key="16">
    <source>
        <dbReference type="Pfam" id="PF16491"/>
    </source>
</evidence>
<feature type="transmembrane region" description="Helical" evidence="14">
    <location>
        <begin position="289"/>
        <end position="307"/>
    </location>
</feature>
<dbReference type="PANTHER" id="PTHR10120">
    <property type="entry name" value="CAAX PRENYL PROTEASE 1"/>
    <property type="match status" value="1"/>
</dbReference>
<evidence type="ECO:0000313" key="18">
    <source>
        <dbReference type="Proteomes" id="UP000297762"/>
    </source>
</evidence>
<evidence type="ECO:0000256" key="9">
    <source>
        <dbReference type="ARBA" id="ARBA00023049"/>
    </source>
</evidence>
<keyword evidence="10 14" id="KW-0472">Membrane</keyword>
<evidence type="ECO:0000256" key="14">
    <source>
        <dbReference type="SAM" id="Phobius"/>
    </source>
</evidence>
<dbReference type="AlphaFoldDB" id="A0A4R9KBM6"/>
<dbReference type="CDD" id="cd07343">
    <property type="entry name" value="M48A_Zmpste24p_like"/>
    <property type="match status" value="1"/>
</dbReference>
<name>A0A4R9KBM6_9LEPT</name>
<feature type="active site" evidence="11">
    <location>
        <position position="276"/>
    </location>
</feature>
<feature type="transmembrane region" description="Helical" evidence="14">
    <location>
        <begin position="97"/>
        <end position="126"/>
    </location>
</feature>
<proteinExistence type="inferred from homology"/>
<organism evidence="17 18">
    <name type="scientific">Leptospira sarikeiensis</name>
    <dbReference type="NCBI Taxonomy" id="2484943"/>
    <lineage>
        <taxon>Bacteria</taxon>
        <taxon>Pseudomonadati</taxon>
        <taxon>Spirochaetota</taxon>
        <taxon>Spirochaetia</taxon>
        <taxon>Leptospirales</taxon>
        <taxon>Leptospiraceae</taxon>
        <taxon>Leptospira</taxon>
    </lineage>
</organism>
<dbReference type="GO" id="GO:0071586">
    <property type="term" value="P:CAAX-box protein processing"/>
    <property type="evidence" value="ECO:0007669"/>
    <property type="project" value="InterPro"/>
</dbReference>
<dbReference type="GO" id="GO:0004222">
    <property type="term" value="F:metalloendopeptidase activity"/>
    <property type="evidence" value="ECO:0007669"/>
    <property type="project" value="InterPro"/>
</dbReference>
<evidence type="ECO:0000256" key="2">
    <source>
        <dbReference type="ARBA" id="ARBA00022670"/>
    </source>
</evidence>
<keyword evidence="5 13" id="KW-0378">Hydrolase</keyword>
<dbReference type="Gene3D" id="3.30.2010.10">
    <property type="entry name" value="Metalloproteases ('zincins'), catalytic domain"/>
    <property type="match status" value="1"/>
</dbReference>
<dbReference type="InterPro" id="IPR001915">
    <property type="entry name" value="Peptidase_M48"/>
</dbReference>
<feature type="transmembrane region" description="Helical" evidence="14">
    <location>
        <begin position="6"/>
        <end position="24"/>
    </location>
</feature>
<evidence type="ECO:0000256" key="5">
    <source>
        <dbReference type="ARBA" id="ARBA00022801"/>
    </source>
</evidence>
<keyword evidence="4 12" id="KW-0479">Metal-binding</keyword>
<keyword evidence="7 12" id="KW-0862">Zinc</keyword>
<feature type="transmembrane region" description="Helical" evidence="14">
    <location>
        <begin position="147"/>
        <end position="166"/>
    </location>
</feature>
<evidence type="ECO:0000256" key="10">
    <source>
        <dbReference type="ARBA" id="ARBA00023136"/>
    </source>
</evidence>
<keyword evidence="8 14" id="KW-1133">Transmembrane helix</keyword>
<dbReference type="Proteomes" id="UP000297762">
    <property type="component" value="Unassembled WGS sequence"/>
</dbReference>
<evidence type="ECO:0000256" key="1">
    <source>
        <dbReference type="ARBA" id="ARBA00004477"/>
    </source>
</evidence>
<evidence type="ECO:0000256" key="12">
    <source>
        <dbReference type="PIRSR" id="PIRSR627057-2"/>
    </source>
</evidence>
<gene>
    <name evidence="17" type="ORF">EHQ64_05600</name>
</gene>
<feature type="binding site" evidence="12">
    <location>
        <position position="353"/>
    </location>
    <ligand>
        <name>Zn(2+)</name>
        <dbReference type="ChEBI" id="CHEBI:29105"/>
        <note>catalytic</note>
    </ligand>
</feature>
<feature type="transmembrane region" description="Helical" evidence="14">
    <location>
        <begin position="58"/>
        <end position="77"/>
    </location>
</feature>
<feature type="domain" description="Peptidase M48" evidence="15">
    <location>
        <begin position="206"/>
        <end position="411"/>
    </location>
</feature>
<dbReference type="RefSeq" id="WP_135648515.1">
    <property type="nucleotide sequence ID" value="NZ_RQGF01000012.1"/>
</dbReference>
<evidence type="ECO:0000256" key="13">
    <source>
        <dbReference type="RuleBase" id="RU003983"/>
    </source>
</evidence>
<evidence type="ECO:0000256" key="7">
    <source>
        <dbReference type="ARBA" id="ARBA00022833"/>
    </source>
</evidence>
<feature type="active site" description="Proton donor" evidence="11">
    <location>
        <position position="357"/>
    </location>
</feature>
<dbReference type="InterPro" id="IPR032456">
    <property type="entry name" value="Peptidase_M48_N"/>
</dbReference>
<protein>
    <submittedName>
        <fullName evidence="17">M48 family peptidase</fullName>
    </submittedName>
</protein>
<evidence type="ECO:0000256" key="4">
    <source>
        <dbReference type="ARBA" id="ARBA00022723"/>
    </source>
</evidence>
<feature type="transmembrane region" description="Helical" evidence="14">
    <location>
        <begin position="172"/>
        <end position="196"/>
    </location>
</feature>
<accession>A0A4R9KBM6</accession>
<keyword evidence="2 13" id="KW-0645">Protease</keyword>
<evidence type="ECO:0000256" key="11">
    <source>
        <dbReference type="PIRSR" id="PIRSR627057-1"/>
    </source>
</evidence>
<comment type="cofactor">
    <cofactor evidence="12 13">
        <name>Zn(2+)</name>
        <dbReference type="ChEBI" id="CHEBI:29105"/>
    </cofactor>
    <text evidence="12 13">Binds 1 zinc ion per subunit.</text>
</comment>
<feature type="transmembrane region" description="Helical" evidence="14">
    <location>
        <begin position="327"/>
        <end position="348"/>
    </location>
</feature>
<dbReference type="FunFam" id="3.30.2010.10:FF:000002">
    <property type="entry name" value="CAAX prenyl protease"/>
    <property type="match status" value="1"/>
</dbReference>
<feature type="binding site" evidence="12">
    <location>
        <position position="275"/>
    </location>
    <ligand>
        <name>Zn(2+)</name>
        <dbReference type="ChEBI" id="CHEBI:29105"/>
        <note>catalytic</note>
    </ligand>
</feature>
<comment type="subcellular location">
    <subcellularLocation>
        <location evidence="1">Endoplasmic reticulum membrane</location>
        <topology evidence="1">Multi-pass membrane protein</topology>
    </subcellularLocation>
</comment>
<keyword evidence="9 13" id="KW-0482">Metalloprotease</keyword>
<comment type="caution">
    <text evidence="17">The sequence shown here is derived from an EMBL/GenBank/DDBJ whole genome shotgun (WGS) entry which is preliminary data.</text>
</comment>
<reference evidence="17" key="1">
    <citation type="journal article" date="2019" name="PLoS Negl. Trop. Dis.">
        <title>Revisiting the worldwide diversity of Leptospira species in the environment.</title>
        <authorList>
            <person name="Vincent A.T."/>
            <person name="Schiettekatte O."/>
            <person name="Bourhy P."/>
            <person name="Veyrier F.J."/>
            <person name="Picardeau M."/>
        </authorList>
    </citation>
    <scope>NUCLEOTIDE SEQUENCE [LARGE SCALE GENOMIC DNA]</scope>
    <source>
        <strain evidence="17">201702455</strain>
    </source>
</reference>
<sequence length="415" mass="47900">MKLRNILIVLFSFQILFTLLLKYFSYQGDLSSELHEKILKYFTEADIQAGIDYSRRGFFVSIIASLLDFTLAGAFVFTPLSSRLEEFFQKKVGGNFYLVVFLYFISFYLIEFFISLPFSYYFGFVIEHEFQFSNMTFLDWVIFKSKSFGIGLFFGTIIMLVVAFVLKNLPRAWKYILPILSLGFGLLTSVLFPIIITPIFYDFGPIEEGSLKNKIVALSEKANIRIENIYVIKESQYSGHTNAYFTGWGESKKIFLYDTLIKNHTEEEVISVLGHEIGHWVHNHQTFEIVLGTIQTFLFCFLLGYVFQKVKAEELVPLKEFYSPSTLPFLFLILSLIGTVIEPFSAGLSRILETQADQEALILTNDKKSFINTEIKLAKDNKSRLNPHKLEIIFEHSHPTTLERIELAESWKGPN</sequence>
<evidence type="ECO:0000259" key="15">
    <source>
        <dbReference type="Pfam" id="PF01435"/>
    </source>
</evidence>
<dbReference type="Pfam" id="PF16491">
    <property type="entry name" value="Peptidase_M48_N"/>
    <property type="match status" value="1"/>
</dbReference>
<keyword evidence="18" id="KW-1185">Reference proteome</keyword>